<reference evidence="1 3" key="1">
    <citation type="submission" date="2015-09" db="EMBL/GenBank/DDBJ databases">
        <authorList>
            <person name="Rodrigo-Torres L."/>
            <person name="Arahal D.R."/>
        </authorList>
    </citation>
    <scope>NUCLEOTIDE SEQUENCE [LARGE SCALE GENOMIC DNA]</scope>
    <source>
        <strain evidence="1 3">CECT 5118</strain>
    </source>
</reference>
<evidence type="ECO:0000313" key="2">
    <source>
        <dbReference type="EMBL" id="CUH70578.1"/>
    </source>
</evidence>
<dbReference type="Proteomes" id="UP000051086">
    <property type="component" value="Unassembled WGS sequence"/>
</dbReference>
<protein>
    <submittedName>
        <fullName evidence="2">Uncharacterized protein</fullName>
    </submittedName>
</protein>
<proteinExistence type="predicted"/>
<dbReference type="AlphaFoldDB" id="A0A0P1FPL1"/>
<organism evidence="2 4">
    <name type="scientific">Thalassovita autumnalis</name>
    <dbReference type="NCBI Taxonomy" id="2072972"/>
    <lineage>
        <taxon>Bacteria</taxon>
        <taxon>Pseudomonadati</taxon>
        <taxon>Pseudomonadota</taxon>
        <taxon>Alphaproteobacteria</taxon>
        <taxon>Rhodobacterales</taxon>
        <taxon>Roseobacteraceae</taxon>
        <taxon>Thalassovita</taxon>
    </lineage>
</organism>
<dbReference type="EMBL" id="CYSB01000025">
    <property type="protein sequence ID" value="CUH65590.1"/>
    <property type="molecule type" value="Genomic_DNA"/>
</dbReference>
<evidence type="ECO:0000313" key="1">
    <source>
        <dbReference type="EMBL" id="CUH65590.1"/>
    </source>
</evidence>
<evidence type="ECO:0000313" key="3">
    <source>
        <dbReference type="Proteomes" id="UP000051086"/>
    </source>
</evidence>
<accession>A0A0P1FPL1</accession>
<dbReference type="Proteomes" id="UP000051887">
    <property type="component" value="Unassembled WGS sequence"/>
</dbReference>
<keyword evidence="3" id="KW-1185">Reference proteome</keyword>
<evidence type="ECO:0000313" key="4">
    <source>
        <dbReference type="Proteomes" id="UP000051887"/>
    </source>
</evidence>
<name>A0A0P1FPL1_9RHOB</name>
<gene>
    <name evidence="1" type="ORF">TL5118_01374</name>
    <name evidence="2" type="ORF">TL5120_00355</name>
</gene>
<reference evidence="2 4" key="2">
    <citation type="submission" date="2015-09" db="EMBL/GenBank/DDBJ databases">
        <authorList>
            <consortium name="Swine Surveillance"/>
        </authorList>
    </citation>
    <scope>NUCLEOTIDE SEQUENCE [LARGE SCALE GENOMIC DNA]</scope>
    <source>
        <strain evidence="2 4">5120</strain>
    </source>
</reference>
<dbReference type="EMBL" id="CYSC01000007">
    <property type="protein sequence ID" value="CUH70578.1"/>
    <property type="molecule type" value="Genomic_DNA"/>
</dbReference>
<sequence length="173" mass="18916">MAIEHPNLPVLTENCESCAALCCVAYPFDADEDFGLLKEADSPCPNLGCDFRCTIHKDLKVKGFGGCVAYSCAGAGQRITQELFPGETWRDDPDLIYHMAHALRVIRPIHEALLLLQEAAKLPLPAAALDEGRALMVAMCPAEDTSVHDFEEPEVQEALADVPRYLQSLAAYL</sequence>